<sequence length="135" mass="15799">MHNFKTECQHKQQWSDFHNQAPLLFLFPFAAQWYWKGGKIFYEFEERIGLFQNREFPPWLYRPVESTDAICRRHVLLVGHFNGYAGPVRQAITDVLRACRLRLVPVSFFCASGRKSARPALLFLFPLSLSSFASQ</sequence>
<comment type="caution">
    <text evidence="1">The sequence shown here is derived from an EMBL/GenBank/DDBJ whole genome shotgun (WGS) entry which is preliminary data.</text>
</comment>
<accession>A0A0V1AAB0</accession>
<dbReference type="Proteomes" id="UP000054783">
    <property type="component" value="Unassembled WGS sequence"/>
</dbReference>
<gene>
    <name evidence="1" type="ORF">T12_11193</name>
</gene>
<dbReference type="AlphaFoldDB" id="A0A0V1AAB0"/>
<evidence type="ECO:0000313" key="1">
    <source>
        <dbReference type="EMBL" id="KRY21681.1"/>
    </source>
</evidence>
<evidence type="ECO:0000313" key="2">
    <source>
        <dbReference type="Proteomes" id="UP000054783"/>
    </source>
</evidence>
<organism evidence="1 2">
    <name type="scientific">Trichinella patagoniensis</name>
    <dbReference type="NCBI Taxonomy" id="990121"/>
    <lineage>
        <taxon>Eukaryota</taxon>
        <taxon>Metazoa</taxon>
        <taxon>Ecdysozoa</taxon>
        <taxon>Nematoda</taxon>
        <taxon>Enoplea</taxon>
        <taxon>Dorylaimia</taxon>
        <taxon>Trichinellida</taxon>
        <taxon>Trichinellidae</taxon>
        <taxon>Trichinella</taxon>
    </lineage>
</organism>
<keyword evidence="2" id="KW-1185">Reference proteome</keyword>
<protein>
    <submittedName>
        <fullName evidence="1">Uncharacterized protein</fullName>
    </submittedName>
</protein>
<proteinExistence type="predicted"/>
<dbReference type="EMBL" id="JYDQ01000014">
    <property type="protein sequence ID" value="KRY21681.1"/>
    <property type="molecule type" value="Genomic_DNA"/>
</dbReference>
<reference evidence="1 2" key="1">
    <citation type="submission" date="2015-01" db="EMBL/GenBank/DDBJ databases">
        <title>Evolution of Trichinella species and genotypes.</title>
        <authorList>
            <person name="Korhonen P.K."/>
            <person name="Edoardo P."/>
            <person name="Giuseppe L.R."/>
            <person name="Gasser R.B."/>
        </authorList>
    </citation>
    <scope>NUCLEOTIDE SEQUENCE [LARGE SCALE GENOMIC DNA]</scope>
    <source>
        <strain evidence="1">ISS2496</strain>
    </source>
</reference>
<name>A0A0V1AAB0_9BILA</name>